<feature type="domain" description="VQ" evidence="1">
    <location>
        <begin position="2"/>
        <end position="23"/>
    </location>
</feature>
<comment type="caution">
    <text evidence="2">The sequence shown here is derived from an EMBL/GenBank/DDBJ whole genome shotgun (WGS) entry which is preliminary data.</text>
</comment>
<evidence type="ECO:0000313" key="2">
    <source>
        <dbReference type="EMBL" id="KAJ4838501.1"/>
    </source>
</evidence>
<sequence>MKVKIGASEFRARVQELTGKDSDTTRFMYFNGAQNSPETTLLHNQTLVNQEDQYSPVFPPLNSCHQESTTSSDSALDSCDDVFPLSEGSFMGMLQSGFFSDSSSLDALNWD</sequence>
<accession>A0A9Q0JDB8</accession>
<evidence type="ECO:0000313" key="3">
    <source>
        <dbReference type="Proteomes" id="UP001141552"/>
    </source>
</evidence>
<keyword evidence="3" id="KW-1185">Reference proteome</keyword>
<protein>
    <recommendedName>
        <fullName evidence="1">VQ domain-containing protein</fullName>
    </recommendedName>
</protein>
<dbReference type="AlphaFoldDB" id="A0A9Q0JDB8"/>
<dbReference type="PANTHER" id="PTHR33624">
    <property type="entry name" value="SIGMA FACTOR BINDING PROTEIN 1, CHLOROPLASTIC"/>
    <property type="match status" value="1"/>
</dbReference>
<reference evidence="2" key="1">
    <citation type="submission" date="2022-02" db="EMBL/GenBank/DDBJ databases">
        <authorList>
            <person name="Henning P.M."/>
            <person name="McCubbin A.G."/>
            <person name="Shore J.S."/>
        </authorList>
    </citation>
    <scope>NUCLEOTIDE SEQUENCE</scope>
    <source>
        <strain evidence="2">F60SS</strain>
        <tissue evidence="2">Leaves</tissue>
    </source>
</reference>
<dbReference type="OrthoDB" id="1725273at2759"/>
<name>A0A9Q0JDB8_9ROSI</name>
<dbReference type="Proteomes" id="UP001141552">
    <property type="component" value="Unassembled WGS sequence"/>
</dbReference>
<proteinExistence type="predicted"/>
<organism evidence="2 3">
    <name type="scientific">Turnera subulata</name>
    <dbReference type="NCBI Taxonomy" id="218843"/>
    <lineage>
        <taxon>Eukaryota</taxon>
        <taxon>Viridiplantae</taxon>
        <taxon>Streptophyta</taxon>
        <taxon>Embryophyta</taxon>
        <taxon>Tracheophyta</taxon>
        <taxon>Spermatophyta</taxon>
        <taxon>Magnoliopsida</taxon>
        <taxon>eudicotyledons</taxon>
        <taxon>Gunneridae</taxon>
        <taxon>Pentapetalae</taxon>
        <taxon>rosids</taxon>
        <taxon>fabids</taxon>
        <taxon>Malpighiales</taxon>
        <taxon>Passifloraceae</taxon>
        <taxon>Turnera</taxon>
    </lineage>
</organism>
<reference evidence="2" key="2">
    <citation type="journal article" date="2023" name="Plants (Basel)">
        <title>Annotation of the Turnera subulata (Passifloraceae) Draft Genome Reveals the S-Locus Evolved after the Divergence of Turneroideae from Passifloroideae in a Stepwise Manner.</title>
        <authorList>
            <person name="Henning P.M."/>
            <person name="Roalson E.H."/>
            <person name="Mir W."/>
            <person name="McCubbin A.G."/>
            <person name="Shore J.S."/>
        </authorList>
    </citation>
    <scope>NUCLEOTIDE SEQUENCE</scope>
    <source>
        <strain evidence="2">F60SS</strain>
    </source>
</reference>
<evidence type="ECO:0000259" key="1">
    <source>
        <dbReference type="Pfam" id="PF05678"/>
    </source>
</evidence>
<dbReference type="InterPro" id="IPR039335">
    <property type="entry name" value="SIB1/2"/>
</dbReference>
<dbReference type="InterPro" id="IPR008889">
    <property type="entry name" value="VQ"/>
</dbReference>
<gene>
    <name evidence="2" type="ORF">Tsubulata_044539</name>
</gene>
<dbReference type="Pfam" id="PF05678">
    <property type="entry name" value="VQ"/>
    <property type="match status" value="1"/>
</dbReference>
<dbReference type="PANTHER" id="PTHR33624:SF17">
    <property type="entry name" value="OS07G0687400 PROTEIN"/>
    <property type="match status" value="1"/>
</dbReference>
<dbReference type="EMBL" id="JAKUCV010003537">
    <property type="protein sequence ID" value="KAJ4838501.1"/>
    <property type="molecule type" value="Genomic_DNA"/>
</dbReference>